<feature type="domain" description="HTH tetR-type" evidence="6">
    <location>
        <begin position="27"/>
        <end position="87"/>
    </location>
</feature>
<keyword evidence="1" id="KW-0805">Transcription regulation</keyword>
<keyword evidence="2 4" id="KW-0238">DNA-binding</keyword>
<evidence type="ECO:0000313" key="8">
    <source>
        <dbReference type="Proteomes" id="UP000327143"/>
    </source>
</evidence>
<dbReference type="PROSITE" id="PS01081">
    <property type="entry name" value="HTH_TETR_1"/>
    <property type="match status" value="1"/>
</dbReference>
<dbReference type="EMBL" id="CP023700">
    <property type="protein sequence ID" value="QEU89202.1"/>
    <property type="molecule type" value="Genomic_DNA"/>
</dbReference>
<name>A0ABX6AMS8_STRVD</name>
<evidence type="ECO:0000256" key="2">
    <source>
        <dbReference type="ARBA" id="ARBA00023125"/>
    </source>
</evidence>
<dbReference type="PROSITE" id="PS50977">
    <property type="entry name" value="HTH_TETR_2"/>
    <property type="match status" value="1"/>
</dbReference>
<dbReference type="InterPro" id="IPR025996">
    <property type="entry name" value="MT1864/Rv1816-like_C"/>
</dbReference>
<reference evidence="7 8" key="1">
    <citation type="submission" date="2017-09" db="EMBL/GenBank/DDBJ databases">
        <authorList>
            <person name="Lee N."/>
            <person name="Cho B.-K."/>
        </authorList>
    </citation>
    <scope>NUCLEOTIDE SEQUENCE [LARGE SCALE GENOMIC DNA]</scope>
    <source>
        <strain evidence="7 8">ATCC 39115</strain>
    </source>
</reference>
<evidence type="ECO:0000313" key="7">
    <source>
        <dbReference type="EMBL" id="QEU89202.1"/>
    </source>
</evidence>
<evidence type="ECO:0000256" key="1">
    <source>
        <dbReference type="ARBA" id="ARBA00023015"/>
    </source>
</evidence>
<feature type="compositionally biased region" description="Basic and acidic residues" evidence="5">
    <location>
        <begin position="1"/>
        <end position="12"/>
    </location>
</feature>
<dbReference type="Pfam" id="PF13305">
    <property type="entry name" value="TetR_C_33"/>
    <property type="match status" value="1"/>
</dbReference>
<dbReference type="InterPro" id="IPR036271">
    <property type="entry name" value="Tet_transcr_reg_TetR-rel_C_sf"/>
</dbReference>
<feature type="region of interest" description="Disordered" evidence="5">
    <location>
        <begin position="1"/>
        <end position="23"/>
    </location>
</feature>
<accession>A0ABX6AMS8</accession>
<dbReference type="Pfam" id="PF00440">
    <property type="entry name" value="TetR_N"/>
    <property type="match status" value="1"/>
</dbReference>
<dbReference type="InterPro" id="IPR001647">
    <property type="entry name" value="HTH_TetR"/>
</dbReference>
<dbReference type="PANTHER" id="PTHR30055:SF243">
    <property type="entry name" value="HTH-TYPE TRANSCRIPTIONAL REGULATOR RV1816"/>
    <property type="match status" value="1"/>
</dbReference>
<dbReference type="InterPro" id="IPR023772">
    <property type="entry name" value="DNA-bd_HTH_TetR-type_CS"/>
</dbReference>
<evidence type="ECO:0000256" key="4">
    <source>
        <dbReference type="PROSITE-ProRule" id="PRU00335"/>
    </source>
</evidence>
<dbReference type="InterPro" id="IPR050109">
    <property type="entry name" value="HTH-type_TetR-like_transc_reg"/>
</dbReference>
<dbReference type="SUPFAM" id="SSF48498">
    <property type="entry name" value="Tetracyclin repressor-like, C-terminal domain"/>
    <property type="match status" value="1"/>
</dbReference>
<dbReference type="Proteomes" id="UP000327143">
    <property type="component" value="Chromosome"/>
</dbReference>
<protein>
    <submittedName>
        <fullName evidence="7">TetR/AcrR family transcriptional regulator</fullName>
    </submittedName>
</protein>
<gene>
    <name evidence="7" type="ORF">CP969_12235</name>
</gene>
<keyword evidence="3" id="KW-0804">Transcription</keyword>
<keyword evidence="8" id="KW-1185">Reference proteome</keyword>
<dbReference type="SUPFAM" id="SSF46689">
    <property type="entry name" value="Homeodomain-like"/>
    <property type="match status" value="1"/>
</dbReference>
<feature type="DNA-binding region" description="H-T-H motif" evidence="4">
    <location>
        <begin position="50"/>
        <end position="69"/>
    </location>
</feature>
<proteinExistence type="predicted"/>
<evidence type="ECO:0000256" key="5">
    <source>
        <dbReference type="SAM" id="MobiDB-lite"/>
    </source>
</evidence>
<evidence type="ECO:0000256" key="3">
    <source>
        <dbReference type="ARBA" id="ARBA00023163"/>
    </source>
</evidence>
<evidence type="ECO:0000259" key="6">
    <source>
        <dbReference type="PROSITE" id="PS50977"/>
    </source>
</evidence>
<organism evidence="7 8">
    <name type="scientific">Streptomyces viridosporus T7A</name>
    <dbReference type="NCBI Taxonomy" id="665577"/>
    <lineage>
        <taxon>Bacteria</taxon>
        <taxon>Bacillati</taxon>
        <taxon>Actinomycetota</taxon>
        <taxon>Actinomycetes</taxon>
        <taxon>Kitasatosporales</taxon>
        <taxon>Streptomycetaceae</taxon>
        <taxon>Streptomyces</taxon>
    </lineage>
</organism>
<dbReference type="InterPro" id="IPR009057">
    <property type="entry name" value="Homeodomain-like_sf"/>
</dbReference>
<dbReference type="PANTHER" id="PTHR30055">
    <property type="entry name" value="HTH-TYPE TRANSCRIPTIONAL REGULATOR RUTR"/>
    <property type="match status" value="1"/>
</dbReference>
<sequence length="259" mass="28543">MSNVERRCDRRGRGMQTGPSRRARMRAALEREARDEARRLTAAHGVEGLSLSAVARAVGVSPPALYRYFDGKKGLVLAVYEDLTDEFVSTVSAAVRREDPEDLGAQLYAATRAVLDWSLGHPAEFDLLMGAGYARLATESAVDQVLARELGGLFGDLFTRLWQRGGLDHPADDEIDPALRAQLLTYRRLIGQEFPVGVVLLMVTCWRQIYGLLCMSVHHHLAAAFGDCVPLFEHMIDDLLALLGVERSPAQRTGAAVER</sequence>
<dbReference type="Gene3D" id="1.10.357.10">
    <property type="entry name" value="Tetracycline Repressor, domain 2"/>
    <property type="match status" value="1"/>
</dbReference>